<dbReference type="InterPro" id="IPR006442">
    <property type="entry name" value="Antitoxin_Phd/YefM"/>
</dbReference>
<reference evidence="3" key="2">
    <citation type="submission" date="2020-09" db="EMBL/GenBank/DDBJ databases">
        <authorList>
            <person name="Sun Q."/>
            <person name="Sedlacek I."/>
        </authorList>
    </citation>
    <scope>NUCLEOTIDE SEQUENCE</scope>
    <source>
        <strain evidence="3">CCM 8606</strain>
    </source>
</reference>
<protein>
    <recommendedName>
        <fullName evidence="2">Antitoxin</fullName>
    </recommendedName>
</protein>
<accession>A0A8J3ASB0</accession>
<evidence type="ECO:0000256" key="1">
    <source>
        <dbReference type="ARBA" id="ARBA00009981"/>
    </source>
</evidence>
<comment type="function">
    <text evidence="2">Antitoxin component of a type II toxin-antitoxin (TA) system.</text>
</comment>
<reference evidence="3" key="1">
    <citation type="journal article" date="2014" name="Int. J. Syst. Evol. Microbiol.">
        <title>Complete genome sequence of Corynebacterium casei LMG S-19264T (=DSM 44701T), isolated from a smear-ripened cheese.</title>
        <authorList>
            <consortium name="US DOE Joint Genome Institute (JGI-PGF)"/>
            <person name="Walter F."/>
            <person name="Albersmeier A."/>
            <person name="Kalinowski J."/>
            <person name="Ruckert C."/>
        </authorList>
    </citation>
    <scope>NUCLEOTIDE SEQUENCE</scope>
    <source>
        <strain evidence="3">CCM 8606</strain>
    </source>
</reference>
<dbReference type="SUPFAM" id="SSF143120">
    <property type="entry name" value="YefM-like"/>
    <property type="match status" value="1"/>
</dbReference>
<dbReference type="Proteomes" id="UP000619536">
    <property type="component" value="Unassembled WGS sequence"/>
</dbReference>
<name>A0A8J3ASB0_9BIFI</name>
<gene>
    <name evidence="3" type="ORF">GCM10007377_15150</name>
</gene>
<sequence length="82" mass="9149">MVTTTATNFRRNLFGMLEQTIAYNEPITVSSKNGNVVVLSEEEYDNMMETLYLTSIPGMEQSIIEGKNTPVEDCIPVSEILS</sequence>
<dbReference type="EMBL" id="BMDH01000006">
    <property type="protein sequence ID" value="GGI15288.1"/>
    <property type="molecule type" value="Genomic_DNA"/>
</dbReference>
<dbReference type="Gene3D" id="3.40.1620.10">
    <property type="entry name" value="YefM-like domain"/>
    <property type="match status" value="1"/>
</dbReference>
<evidence type="ECO:0000256" key="2">
    <source>
        <dbReference type="RuleBase" id="RU362080"/>
    </source>
</evidence>
<evidence type="ECO:0000313" key="4">
    <source>
        <dbReference type="Proteomes" id="UP000619536"/>
    </source>
</evidence>
<proteinExistence type="inferred from homology"/>
<comment type="similarity">
    <text evidence="1 2">Belongs to the phD/YefM antitoxin family.</text>
</comment>
<dbReference type="AlphaFoldDB" id="A0A8J3ASB0"/>
<dbReference type="Pfam" id="PF02604">
    <property type="entry name" value="PhdYeFM_antitox"/>
    <property type="match status" value="1"/>
</dbReference>
<comment type="caution">
    <text evidence="3">The sequence shown here is derived from an EMBL/GenBank/DDBJ whole genome shotgun (WGS) entry which is preliminary data.</text>
</comment>
<dbReference type="NCBIfam" id="TIGR01552">
    <property type="entry name" value="phd_fam"/>
    <property type="match status" value="1"/>
</dbReference>
<dbReference type="InterPro" id="IPR036165">
    <property type="entry name" value="YefM-like_sf"/>
</dbReference>
<dbReference type="RefSeq" id="WP_188355685.1">
    <property type="nucleotide sequence ID" value="NZ_BMDH01000006.1"/>
</dbReference>
<evidence type="ECO:0000313" key="3">
    <source>
        <dbReference type="EMBL" id="GGI15288.1"/>
    </source>
</evidence>
<organism evidence="3 4">
    <name type="scientific">Galliscardovia ingluviei</name>
    <dbReference type="NCBI Taxonomy" id="1769422"/>
    <lineage>
        <taxon>Bacteria</taxon>
        <taxon>Bacillati</taxon>
        <taxon>Actinomycetota</taxon>
        <taxon>Actinomycetes</taxon>
        <taxon>Bifidobacteriales</taxon>
        <taxon>Bifidobacteriaceae</taxon>
        <taxon>Galliscardovia</taxon>
    </lineage>
</organism>
<keyword evidence="4" id="KW-1185">Reference proteome</keyword>